<protein>
    <submittedName>
        <fullName evidence="2">Uncharacterized protein</fullName>
    </submittedName>
</protein>
<keyword evidence="3" id="KW-1185">Reference proteome</keyword>
<organism evidence="2 3">
    <name type="scientific">Senna tora</name>
    <dbReference type="NCBI Taxonomy" id="362788"/>
    <lineage>
        <taxon>Eukaryota</taxon>
        <taxon>Viridiplantae</taxon>
        <taxon>Streptophyta</taxon>
        <taxon>Embryophyta</taxon>
        <taxon>Tracheophyta</taxon>
        <taxon>Spermatophyta</taxon>
        <taxon>Magnoliopsida</taxon>
        <taxon>eudicotyledons</taxon>
        <taxon>Gunneridae</taxon>
        <taxon>Pentapetalae</taxon>
        <taxon>rosids</taxon>
        <taxon>fabids</taxon>
        <taxon>Fabales</taxon>
        <taxon>Fabaceae</taxon>
        <taxon>Caesalpinioideae</taxon>
        <taxon>Cassia clade</taxon>
        <taxon>Senna</taxon>
    </lineage>
</organism>
<dbReference type="Proteomes" id="UP000634136">
    <property type="component" value="Unassembled WGS sequence"/>
</dbReference>
<evidence type="ECO:0000313" key="2">
    <source>
        <dbReference type="EMBL" id="KAF7838706.1"/>
    </source>
</evidence>
<dbReference type="AlphaFoldDB" id="A0A835CDC2"/>
<gene>
    <name evidence="2" type="ORF">G2W53_007188</name>
</gene>
<reference evidence="2" key="1">
    <citation type="submission" date="2020-09" db="EMBL/GenBank/DDBJ databases">
        <title>Genome-Enabled Discovery of Anthraquinone Biosynthesis in Senna tora.</title>
        <authorList>
            <person name="Kang S.-H."/>
            <person name="Pandey R.P."/>
            <person name="Lee C.-M."/>
            <person name="Sim J.-S."/>
            <person name="Jeong J.-T."/>
            <person name="Choi B.-S."/>
            <person name="Jung M."/>
            <person name="Ginzburg D."/>
            <person name="Zhao K."/>
            <person name="Won S.Y."/>
            <person name="Oh T.-J."/>
            <person name="Yu Y."/>
            <person name="Kim N.-H."/>
            <person name="Lee O.R."/>
            <person name="Lee T.-H."/>
            <person name="Bashyal P."/>
            <person name="Kim T.-S."/>
            <person name="Lee W.-H."/>
            <person name="Kawkins C."/>
            <person name="Kim C.-K."/>
            <person name="Kim J.S."/>
            <person name="Ahn B.O."/>
            <person name="Rhee S.Y."/>
            <person name="Sohng J.K."/>
        </authorList>
    </citation>
    <scope>NUCLEOTIDE SEQUENCE</scope>
    <source>
        <tissue evidence="2">Leaf</tissue>
    </source>
</reference>
<evidence type="ECO:0000313" key="3">
    <source>
        <dbReference type="Proteomes" id="UP000634136"/>
    </source>
</evidence>
<comment type="caution">
    <text evidence="2">The sequence shown here is derived from an EMBL/GenBank/DDBJ whole genome shotgun (WGS) entry which is preliminary data.</text>
</comment>
<evidence type="ECO:0000256" key="1">
    <source>
        <dbReference type="SAM" id="MobiDB-lite"/>
    </source>
</evidence>
<feature type="region of interest" description="Disordered" evidence="1">
    <location>
        <begin position="115"/>
        <end position="177"/>
    </location>
</feature>
<feature type="compositionally biased region" description="Polar residues" evidence="1">
    <location>
        <begin position="118"/>
        <end position="129"/>
    </location>
</feature>
<name>A0A835CDC2_9FABA</name>
<accession>A0A835CDC2</accession>
<dbReference type="EMBL" id="JAAIUW010000003">
    <property type="protein sequence ID" value="KAF7838706.1"/>
    <property type="molecule type" value="Genomic_DNA"/>
</dbReference>
<proteinExistence type="predicted"/>
<sequence>MMNGGYEDENEGNNSDNDVEPILTIEAWMLEGFRTPLSRAISTPRKIAIASSNTGLLGKFLGSTYAAMQAPELSRSSPPITPPPLLHVPASAFNLLQEGSGLAQETSSELITGDPFSIPTSENSSQATAARNHMRDKSCRCSNVSQSHRRHGNHREHVDVANPSRARSVDGYKLNTN</sequence>